<dbReference type="SUPFAM" id="SSF81301">
    <property type="entry name" value="Nucleotidyltransferase"/>
    <property type="match status" value="1"/>
</dbReference>
<dbReference type="InterPro" id="IPR043519">
    <property type="entry name" value="NT_sf"/>
</dbReference>
<dbReference type="Gene3D" id="3.30.460.40">
    <property type="match status" value="1"/>
</dbReference>
<accession>A0A9W9S4L8</accession>
<dbReference type="OrthoDB" id="5419802at2759"/>
<keyword evidence="2" id="KW-1185">Reference proteome</keyword>
<name>A0A9W9S4L8_9EURO</name>
<sequence>MQGSKLVSAASSSPYHPKLTVRVLHKPLNAPVLRQVQLEHVAATVAERLDSLETDYAIMGGAAVCLTAPDPQRATEDIDLVIRVDDRAIAADLLTNKVLASFPSEFGPVKQFGHVIPGYKVRFDGGEVRLIELEVFDYQSWPNRPQYNLQEATRVTQDINGYPVKLFSAEWIIREKILSQHQRHDAKQAVDL</sequence>
<proteinExistence type="predicted"/>
<reference evidence="1" key="1">
    <citation type="submission" date="2022-12" db="EMBL/GenBank/DDBJ databases">
        <authorList>
            <person name="Petersen C."/>
        </authorList>
    </citation>
    <scope>NUCLEOTIDE SEQUENCE</scope>
    <source>
        <strain evidence="1">IBT 3081</strain>
    </source>
</reference>
<dbReference type="Proteomes" id="UP001147752">
    <property type="component" value="Unassembled WGS sequence"/>
</dbReference>
<gene>
    <name evidence="1" type="ORF">N7517_003923</name>
</gene>
<comment type="caution">
    <text evidence="1">The sequence shown here is derived from an EMBL/GenBank/DDBJ whole genome shotgun (WGS) entry which is preliminary data.</text>
</comment>
<evidence type="ECO:0000313" key="1">
    <source>
        <dbReference type="EMBL" id="KAJ5371917.1"/>
    </source>
</evidence>
<dbReference type="InterPro" id="IPR014942">
    <property type="entry name" value="AbiEii"/>
</dbReference>
<dbReference type="AlphaFoldDB" id="A0A9W9S4L8"/>
<dbReference type="EMBL" id="JAPZBT010000002">
    <property type="protein sequence ID" value="KAJ5371917.1"/>
    <property type="molecule type" value="Genomic_DNA"/>
</dbReference>
<dbReference type="GeneID" id="81460836"/>
<evidence type="ECO:0000313" key="2">
    <source>
        <dbReference type="Proteomes" id="UP001147752"/>
    </source>
</evidence>
<dbReference type="RefSeq" id="XP_056577903.1">
    <property type="nucleotide sequence ID" value="XM_056721653.1"/>
</dbReference>
<reference evidence="1" key="2">
    <citation type="journal article" date="2023" name="IMA Fungus">
        <title>Comparative genomic study of the Penicillium genus elucidates a diverse pangenome and 15 lateral gene transfer events.</title>
        <authorList>
            <person name="Petersen C."/>
            <person name="Sorensen T."/>
            <person name="Nielsen M.R."/>
            <person name="Sondergaard T.E."/>
            <person name="Sorensen J.L."/>
            <person name="Fitzpatrick D.A."/>
            <person name="Frisvad J.C."/>
            <person name="Nielsen K.L."/>
        </authorList>
    </citation>
    <scope>NUCLEOTIDE SEQUENCE</scope>
    <source>
        <strain evidence="1">IBT 3081</strain>
    </source>
</reference>
<dbReference type="Pfam" id="PF08843">
    <property type="entry name" value="AbiEii"/>
    <property type="match status" value="1"/>
</dbReference>
<organism evidence="1 2">
    <name type="scientific">Penicillium concentricum</name>
    <dbReference type="NCBI Taxonomy" id="293559"/>
    <lineage>
        <taxon>Eukaryota</taxon>
        <taxon>Fungi</taxon>
        <taxon>Dikarya</taxon>
        <taxon>Ascomycota</taxon>
        <taxon>Pezizomycotina</taxon>
        <taxon>Eurotiomycetes</taxon>
        <taxon>Eurotiomycetidae</taxon>
        <taxon>Eurotiales</taxon>
        <taxon>Aspergillaceae</taxon>
        <taxon>Penicillium</taxon>
    </lineage>
</organism>
<protein>
    <submittedName>
        <fullName evidence="1">Uncharacterized protein</fullName>
    </submittedName>
</protein>